<dbReference type="EMBL" id="SAYG01000006">
    <property type="protein sequence ID" value="TXJ45692.1"/>
    <property type="molecule type" value="Genomic_DNA"/>
</dbReference>
<evidence type="ECO:0000313" key="10">
    <source>
        <dbReference type="Proteomes" id="UP000325002"/>
    </source>
</evidence>
<evidence type="ECO:0000313" key="7">
    <source>
        <dbReference type="EMBL" id="TXJ41558.1"/>
    </source>
</evidence>
<dbReference type="GO" id="GO:0043138">
    <property type="term" value="F:3'-5' DNA helicase activity"/>
    <property type="evidence" value="ECO:0007669"/>
    <property type="project" value="TreeGrafter"/>
</dbReference>
<dbReference type="EMBL" id="SAYD01000003">
    <property type="protein sequence ID" value="TXJ41558.1"/>
    <property type="molecule type" value="Genomic_DNA"/>
</dbReference>
<evidence type="ECO:0000313" key="8">
    <source>
        <dbReference type="EMBL" id="TXJ45692.1"/>
    </source>
</evidence>
<proteinExistence type="predicted"/>
<dbReference type="Gene3D" id="3.40.50.300">
    <property type="entry name" value="P-loop containing nucleotide triphosphate hydrolases"/>
    <property type="match status" value="2"/>
</dbReference>
<comment type="caution">
    <text evidence="7">The sequence shown here is derived from an EMBL/GenBank/DDBJ whole genome shotgun (WGS) entry which is preliminary data.</text>
</comment>
<keyword evidence="4" id="KW-0067">ATP-binding</keyword>
<dbReference type="InterPro" id="IPR014016">
    <property type="entry name" value="UvrD-like_ATP-bd"/>
</dbReference>
<dbReference type="PANTHER" id="PTHR11070:SF2">
    <property type="entry name" value="ATP-DEPENDENT DNA HELICASE SRS2"/>
    <property type="match status" value="1"/>
</dbReference>
<evidence type="ECO:0000313" key="9">
    <source>
        <dbReference type="Proteomes" id="UP000324574"/>
    </source>
</evidence>
<dbReference type="GO" id="GO:0016787">
    <property type="term" value="F:hydrolase activity"/>
    <property type="evidence" value="ECO:0007669"/>
    <property type="project" value="UniProtKB-KW"/>
</dbReference>
<dbReference type="SUPFAM" id="SSF52540">
    <property type="entry name" value="P-loop containing nucleoside triphosphate hydrolases"/>
    <property type="match status" value="1"/>
</dbReference>
<evidence type="ECO:0000259" key="6">
    <source>
        <dbReference type="Pfam" id="PF00580"/>
    </source>
</evidence>
<dbReference type="RefSeq" id="WP_147526292.1">
    <property type="nucleotide sequence ID" value="NZ_CAUDFA010000010.1"/>
</dbReference>
<dbReference type="GO" id="GO:0005524">
    <property type="term" value="F:ATP binding"/>
    <property type="evidence" value="ECO:0007669"/>
    <property type="project" value="UniProtKB-KW"/>
</dbReference>
<dbReference type="GO" id="GO:0003677">
    <property type="term" value="F:DNA binding"/>
    <property type="evidence" value="ECO:0007669"/>
    <property type="project" value="InterPro"/>
</dbReference>
<keyword evidence="2" id="KW-0378">Hydrolase</keyword>
<name>A0A5C8EVX4_9SPIR</name>
<dbReference type="GO" id="GO:0005829">
    <property type="term" value="C:cytosol"/>
    <property type="evidence" value="ECO:0007669"/>
    <property type="project" value="TreeGrafter"/>
</dbReference>
<dbReference type="Pfam" id="PF00580">
    <property type="entry name" value="UvrD-helicase"/>
    <property type="match status" value="1"/>
</dbReference>
<dbReference type="InterPro" id="IPR000212">
    <property type="entry name" value="DNA_helicase_UvrD/REP"/>
</dbReference>
<evidence type="ECO:0000256" key="5">
    <source>
        <dbReference type="ARBA" id="ARBA00034923"/>
    </source>
</evidence>
<gene>
    <name evidence="8" type="ORF">EPJ70_04730</name>
    <name evidence="7" type="ORF">EPJ81_00920</name>
</gene>
<organism evidence="7 10">
    <name type="scientific">Brachyspira aalborgi</name>
    <dbReference type="NCBI Taxonomy" id="29522"/>
    <lineage>
        <taxon>Bacteria</taxon>
        <taxon>Pseudomonadati</taxon>
        <taxon>Spirochaetota</taxon>
        <taxon>Spirochaetia</taxon>
        <taxon>Brachyspirales</taxon>
        <taxon>Brachyspiraceae</taxon>
        <taxon>Brachyspira</taxon>
    </lineage>
</organism>
<reference evidence="9 10" key="1">
    <citation type="journal article" date="1992" name="Lakartidningen">
        <title>[Penicillin V and not amoxicillin is the first choice preparation in acute otitis].</title>
        <authorList>
            <person name="Kamme C."/>
            <person name="Lundgren K."/>
            <person name="Prellner K."/>
        </authorList>
    </citation>
    <scope>NUCLEOTIDE SEQUENCE [LARGE SCALE GENOMIC DNA]</scope>
    <source>
        <strain evidence="8 9">PC3714II</strain>
        <strain evidence="7 10">PC3997IV</strain>
    </source>
</reference>
<dbReference type="InterPro" id="IPR027417">
    <property type="entry name" value="P-loop_NTPase"/>
</dbReference>
<reference evidence="7" key="2">
    <citation type="submission" date="2019-01" db="EMBL/GenBank/DDBJ databases">
        <authorList>
            <person name="Thorell K."/>
        </authorList>
    </citation>
    <scope>NUCLEOTIDE SEQUENCE</scope>
    <source>
        <strain evidence="8">PC3714II</strain>
        <strain evidence="7">PC3997IV</strain>
    </source>
</reference>
<evidence type="ECO:0000256" key="1">
    <source>
        <dbReference type="ARBA" id="ARBA00022741"/>
    </source>
</evidence>
<keyword evidence="3 7" id="KW-0347">Helicase</keyword>
<dbReference type="GO" id="GO:0000725">
    <property type="term" value="P:recombinational repair"/>
    <property type="evidence" value="ECO:0007669"/>
    <property type="project" value="TreeGrafter"/>
</dbReference>
<protein>
    <recommendedName>
        <fullName evidence="5">DNA 3'-5' helicase II</fullName>
    </recommendedName>
</protein>
<accession>A0A5C8EVX4</accession>
<dbReference type="PANTHER" id="PTHR11070">
    <property type="entry name" value="UVRD / RECB / PCRA DNA HELICASE FAMILY MEMBER"/>
    <property type="match status" value="1"/>
</dbReference>
<evidence type="ECO:0000256" key="2">
    <source>
        <dbReference type="ARBA" id="ARBA00022801"/>
    </source>
</evidence>
<feature type="domain" description="UvrD-like helicase ATP-binding" evidence="6">
    <location>
        <begin position="127"/>
        <end position="185"/>
    </location>
</feature>
<dbReference type="Proteomes" id="UP000324574">
    <property type="component" value="Unassembled WGS sequence"/>
</dbReference>
<evidence type="ECO:0000256" key="3">
    <source>
        <dbReference type="ARBA" id="ARBA00022806"/>
    </source>
</evidence>
<evidence type="ECO:0000256" key="4">
    <source>
        <dbReference type="ARBA" id="ARBA00022840"/>
    </source>
</evidence>
<dbReference type="AlphaFoldDB" id="A0A5C8EVX4"/>
<sequence length="371" mass="43794">MSVNKLFVAGAGCGKTTFIVEKALQMKDRNILITTYTINNEENIKNKIIEKNGFIPSNINILRWFSFLIHYGANPYLYYFFNDIDKINGFYFSENTNYYLPHDDKRYYFTDDNKIRSCSLSEFVFRCNKKSNNKVINRLENIFNTIFIDEVQDMSGYDLNIIELLCNSSINLCLVGDLRQRVYKTNRSNKNSSKINNKSYNYNIHDYIKKYFINCKIDEKQLNKSYRNSKEICNFATKLYPNYSKIEYTFEYNKKDGGIFFIEKNKDKINKYLELHPNNIIQLRFSKNSSSDFINTSFPVLNFGAVKGLEYDRVIIFLTDGLIKILKNQDTREYSENKAKLYVAITRARYSVVFITDEDLTEYGVKKFSFD</sequence>
<keyword evidence="1" id="KW-0547">Nucleotide-binding</keyword>
<dbReference type="Proteomes" id="UP000325002">
    <property type="component" value="Unassembled WGS sequence"/>
</dbReference>